<dbReference type="EnsemblPlants" id="AET4Gv20772100.1">
    <property type="protein sequence ID" value="AET4Gv20772100.1"/>
    <property type="gene ID" value="AET4Gv20772100"/>
</dbReference>
<dbReference type="Gramene" id="AET4Gv20772100.1">
    <property type="protein sequence ID" value="AET4Gv20772100.1"/>
    <property type="gene ID" value="AET4Gv20772100"/>
</dbReference>
<accession>A0A453J2L4</accession>
<name>A0A453J2L4_AEGTS</name>
<reference evidence="3" key="1">
    <citation type="journal article" date="2014" name="Science">
        <title>Ancient hybridizations among the ancestral genomes of bread wheat.</title>
        <authorList>
            <consortium name="International Wheat Genome Sequencing Consortium,"/>
            <person name="Marcussen T."/>
            <person name="Sandve S.R."/>
            <person name="Heier L."/>
            <person name="Spannagl M."/>
            <person name="Pfeifer M."/>
            <person name="Jakobsen K.S."/>
            <person name="Wulff B.B."/>
            <person name="Steuernagel B."/>
            <person name="Mayer K.F."/>
            <person name="Olsen O.A."/>
        </authorList>
    </citation>
    <scope>NUCLEOTIDE SEQUENCE [LARGE SCALE GENOMIC DNA]</scope>
    <source>
        <strain evidence="3">cv. AL8/78</strain>
    </source>
</reference>
<reference evidence="3" key="2">
    <citation type="journal article" date="2017" name="Nat. Plants">
        <title>The Aegilops tauschii genome reveals multiple impacts of transposons.</title>
        <authorList>
            <person name="Zhao G."/>
            <person name="Zou C."/>
            <person name="Li K."/>
            <person name="Wang K."/>
            <person name="Li T."/>
            <person name="Gao L."/>
            <person name="Zhang X."/>
            <person name="Wang H."/>
            <person name="Yang Z."/>
            <person name="Liu X."/>
            <person name="Jiang W."/>
            <person name="Mao L."/>
            <person name="Kong X."/>
            <person name="Jiao Y."/>
            <person name="Jia J."/>
        </authorList>
    </citation>
    <scope>NUCLEOTIDE SEQUENCE [LARGE SCALE GENOMIC DNA]</scope>
    <source>
        <strain evidence="3">cv. AL8/78</strain>
    </source>
</reference>
<feature type="signal peptide" evidence="1">
    <location>
        <begin position="1"/>
        <end position="25"/>
    </location>
</feature>
<reference evidence="2" key="3">
    <citation type="journal article" date="2017" name="Nature">
        <title>Genome sequence of the progenitor of the wheat D genome Aegilops tauschii.</title>
        <authorList>
            <person name="Luo M.C."/>
            <person name="Gu Y.Q."/>
            <person name="Puiu D."/>
            <person name="Wang H."/>
            <person name="Twardziok S.O."/>
            <person name="Deal K.R."/>
            <person name="Huo N."/>
            <person name="Zhu T."/>
            <person name="Wang L."/>
            <person name="Wang Y."/>
            <person name="McGuire P.E."/>
            <person name="Liu S."/>
            <person name="Long H."/>
            <person name="Ramasamy R.K."/>
            <person name="Rodriguez J.C."/>
            <person name="Van S.L."/>
            <person name="Yuan L."/>
            <person name="Wang Z."/>
            <person name="Xia Z."/>
            <person name="Xiao L."/>
            <person name="Anderson O.D."/>
            <person name="Ouyang S."/>
            <person name="Liang Y."/>
            <person name="Zimin A.V."/>
            <person name="Pertea G."/>
            <person name="Qi P."/>
            <person name="Bennetzen J.L."/>
            <person name="Dai X."/>
            <person name="Dawson M.W."/>
            <person name="Muller H.G."/>
            <person name="Kugler K."/>
            <person name="Rivarola-Duarte L."/>
            <person name="Spannagl M."/>
            <person name="Mayer K.F.X."/>
            <person name="Lu F.H."/>
            <person name="Bevan M.W."/>
            <person name="Leroy P."/>
            <person name="Li P."/>
            <person name="You F.M."/>
            <person name="Sun Q."/>
            <person name="Liu Z."/>
            <person name="Lyons E."/>
            <person name="Wicker T."/>
            <person name="Salzberg S.L."/>
            <person name="Devos K.M."/>
            <person name="Dvorak J."/>
        </authorList>
    </citation>
    <scope>NUCLEOTIDE SEQUENCE [LARGE SCALE GENOMIC DNA]</scope>
    <source>
        <strain evidence="2">cv. AL8/78</strain>
    </source>
</reference>
<feature type="chain" id="PRO_5019479531" description="Knottin scorpion toxin-like domain-containing protein" evidence="1">
    <location>
        <begin position="26"/>
        <end position="80"/>
    </location>
</feature>
<dbReference type="AlphaFoldDB" id="A0A453J2L4"/>
<protein>
    <recommendedName>
        <fullName evidence="4">Knottin scorpion toxin-like domain-containing protein</fullName>
    </recommendedName>
</protein>
<reference evidence="2" key="5">
    <citation type="journal article" date="2021" name="G3 (Bethesda)">
        <title>Aegilops tauschii genome assembly Aet v5.0 features greater sequence contiguity and improved annotation.</title>
        <authorList>
            <person name="Wang L."/>
            <person name="Zhu T."/>
            <person name="Rodriguez J.C."/>
            <person name="Deal K.R."/>
            <person name="Dubcovsky J."/>
            <person name="McGuire P.E."/>
            <person name="Lux T."/>
            <person name="Spannagl M."/>
            <person name="Mayer K.F.X."/>
            <person name="Baldrich P."/>
            <person name="Meyers B.C."/>
            <person name="Huo N."/>
            <person name="Gu Y.Q."/>
            <person name="Zhou H."/>
            <person name="Devos K.M."/>
            <person name="Bennetzen J.L."/>
            <person name="Unver T."/>
            <person name="Budak H."/>
            <person name="Gulick P.J."/>
            <person name="Galiba G."/>
            <person name="Kalapos B."/>
            <person name="Nelson D.R."/>
            <person name="Li P."/>
            <person name="You F.M."/>
            <person name="Luo M.C."/>
            <person name="Dvorak J."/>
        </authorList>
    </citation>
    <scope>NUCLEOTIDE SEQUENCE [LARGE SCALE GENOMIC DNA]</scope>
    <source>
        <strain evidence="2">cv. AL8/78</strain>
    </source>
</reference>
<evidence type="ECO:0000256" key="1">
    <source>
        <dbReference type="SAM" id="SignalP"/>
    </source>
</evidence>
<evidence type="ECO:0008006" key="4">
    <source>
        <dbReference type="Google" id="ProtNLM"/>
    </source>
</evidence>
<proteinExistence type="predicted"/>
<keyword evidence="1" id="KW-0732">Signal</keyword>
<dbReference type="Proteomes" id="UP000015105">
    <property type="component" value="Chromosome 4D"/>
</dbReference>
<evidence type="ECO:0000313" key="2">
    <source>
        <dbReference type="EnsemblPlants" id="AET4Gv20772100.1"/>
    </source>
</evidence>
<organism evidence="2 3">
    <name type="scientific">Aegilops tauschii subsp. strangulata</name>
    <name type="common">Goatgrass</name>
    <dbReference type="NCBI Taxonomy" id="200361"/>
    <lineage>
        <taxon>Eukaryota</taxon>
        <taxon>Viridiplantae</taxon>
        <taxon>Streptophyta</taxon>
        <taxon>Embryophyta</taxon>
        <taxon>Tracheophyta</taxon>
        <taxon>Spermatophyta</taxon>
        <taxon>Magnoliopsida</taxon>
        <taxon>Liliopsida</taxon>
        <taxon>Poales</taxon>
        <taxon>Poaceae</taxon>
        <taxon>BOP clade</taxon>
        <taxon>Pooideae</taxon>
        <taxon>Triticodae</taxon>
        <taxon>Triticeae</taxon>
        <taxon>Triticinae</taxon>
        <taxon>Aegilops</taxon>
    </lineage>
</organism>
<evidence type="ECO:0000313" key="3">
    <source>
        <dbReference type="Proteomes" id="UP000015105"/>
    </source>
</evidence>
<keyword evidence="3" id="KW-1185">Reference proteome</keyword>
<sequence length="80" mass="9077">MDARLVVLRFLLLVLVLHPNPVAMAENCMKGAYRQPFCFDAWCKGLCWTKAALIEGGHVKDAWCYKTPLDAICVCLFCRK</sequence>
<reference evidence="2" key="4">
    <citation type="submission" date="2019-03" db="UniProtKB">
        <authorList>
            <consortium name="EnsemblPlants"/>
        </authorList>
    </citation>
    <scope>IDENTIFICATION</scope>
</reference>